<dbReference type="Pfam" id="PF00664">
    <property type="entry name" value="ABC_membrane"/>
    <property type="match status" value="2"/>
</dbReference>
<evidence type="ECO:0000259" key="13">
    <source>
        <dbReference type="PROSITE" id="PS50929"/>
    </source>
</evidence>
<dbReference type="PROSITE" id="PS50929">
    <property type="entry name" value="ABC_TM1F"/>
    <property type="match status" value="2"/>
</dbReference>
<feature type="transmembrane region" description="Helical" evidence="11">
    <location>
        <begin position="303"/>
        <end position="332"/>
    </location>
</feature>
<dbReference type="FunFam" id="3.40.50.300:FF:000610">
    <property type="entry name" value="Multidrug resistance-associated ABC transporter"/>
    <property type="match status" value="1"/>
</dbReference>
<dbReference type="InterPro" id="IPR044746">
    <property type="entry name" value="ABCC_6TM_D1"/>
</dbReference>
<keyword evidence="4 11" id="KW-0812">Transmembrane</keyword>
<dbReference type="VEuPathDB" id="FungiDB:H310_13970"/>
<evidence type="ECO:0000313" key="14">
    <source>
        <dbReference type="EMBL" id="ETV91421.1"/>
    </source>
</evidence>
<comment type="subcellular location">
    <subcellularLocation>
        <location evidence="1">Vacuole membrane</location>
        <topology evidence="1">Multi-pass membrane protein</topology>
    </subcellularLocation>
</comment>
<evidence type="ECO:0000256" key="7">
    <source>
        <dbReference type="ARBA" id="ARBA00022840"/>
    </source>
</evidence>
<dbReference type="CDD" id="cd18580">
    <property type="entry name" value="ABC_6TM_ABCC_D2"/>
    <property type="match status" value="1"/>
</dbReference>
<feature type="transmembrane region" description="Helical" evidence="11">
    <location>
        <begin position="863"/>
        <end position="885"/>
    </location>
</feature>
<dbReference type="PROSITE" id="PS00211">
    <property type="entry name" value="ABC_TRANSPORTER_1"/>
    <property type="match status" value="1"/>
</dbReference>
<dbReference type="PANTHER" id="PTHR24223">
    <property type="entry name" value="ATP-BINDING CASSETTE SUB-FAMILY C"/>
    <property type="match status" value="1"/>
</dbReference>
<protein>
    <recommendedName>
        <fullName evidence="15">Multidrug resistance-associated protein 1</fullName>
    </recommendedName>
</protein>
<dbReference type="InterPro" id="IPR017871">
    <property type="entry name" value="ABC_transporter-like_CS"/>
</dbReference>
<dbReference type="PROSITE" id="PS50893">
    <property type="entry name" value="ABC_TRANSPORTER_2"/>
    <property type="match status" value="2"/>
</dbReference>
<dbReference type="GeneID" id="20091020"/>
<dbReference type="FunFam" id="1.20.1560.10:FF:000013">
    <property type="entry name" value="ABC transporter C family member 2"/>
    <property type="match status" value="1"/>
</dbReference>
<keyword evidence="6" id="KW-0547">Nucleotide-binding</keyword>
<dbReference type="GO" id="GO:0005774">
    <property type="term" value="C:vacuolar membrane"/>
    <property type="evidence" value="ECO:0007669"/>
    <property type="project" value="UniProtKB-SubCell"/>
</dbReference>
<dbReference type="InterPro" id="IPR044726">
    <property type="entry name" value="ABCC_6TM_D2"/>
</dbReference>
<keyword evidence="7" id="KW-0067">ATP-binding</keyword>
<accession>A0A024TCY1</accession>
<feature type="transmembrane region" description="Helical" evidence="11">
    <location>
        <begin position="905"/>
        <end position="927"/>
    </location>
</feature>
<dbReference type="GO" id="GO:0140359">
    <property type="term" value="F:ABC-type transporter activity"/>
    <property type="evidence" value="ECO:0007669"/>
    <property type="project" value="InterPro"/>
</dbReference>
<feature type="domain" description="ABC transporter" evidence="12">
    <location>
        <begin position="1052"/>
        <end position="1287"/>
    </location>
</feature>
<feature type="transmembrane region" description="Helical" evidence="11">
    <location>
        <begin position="715"/>
        <end position="735"/>
    </location>
</feature>
<dbReference type="GO" id="GO:0005524">
    <property type="term" value="F:ATP binding"/>
    <property type="evidence" value="ECO:0007669"/>
    <property type="project" value="UniProtKB-KW"/>
</dbReference>
<dbReference type="Gene3D" id="3.40.50.300">
    <property type="entry name" value="P-loop containing nucleotide triphosphate hydrolases"/>
    <property type="match status" value="2"/>
</dbReference>
<gene>
    <name evidence="14" type="ORF">H310_13970</name>
</gene>
<evidence type="ECO:0000256" key="8">
    <source>
        <dbReference type="ARBA" id="ARBA00022989"/>
    </source>
</evidence>
<dbReference type="GO" id="GO:0016887">
    <property type="term" value="F:ATP hydrolysis activity"/>
    <property type="evidence" value="ECO:0007669"/>
    <property type="project" value="InterPro"/>
</dbReference>
<keyword evidence="9 11" id="KW-0472">Membrane</keyword>
<dbReference type="STRING" id="157072.A0A024TCY1"/>
<feature type="transmembrane region" description="Helical" evidence="11">
    <location>
        <begin position="776"/>
        <end position="800"/>
    </location>
</feature>
<keyword evidence="8 11" id="KW-1133">Transmembrane helix</keyword>
<feature type="transmembrane region" description="Helical" evidence="11">
    <location>
        <begin position="355"/>
        <end position="373"/>
    </location>
</feature>
<dbReference type="InterPro" id="IPR027417">
    <property type="entry name" value="P-loop_NTPase"/>
</dbReference>
<comment type="similarity">
    <text evidence="2">Belongs to the ABC transporter superfamily. ABCC family. Conjugate transporter (TC 3.A.1.208) subfamily.</text>
</comment>
<dbReference type="RefSeq" id="XP_008879873.1">
    <property type="nucleotide sequence ID" value="XM_008881651.1"/>
</dbReference>
<dbReference type="eggNOG" id="KOG0054">
    <property type="taxonomic scope" value="Eukaryota"/>
</dbReference>
<feature type="transmembrane region" description="Helical" evidence="11">
    <location>
        <begin position="81"/>
        <end position="104"/>
    </location>
</feature>
<dbReference type="PANTHER" id="PTHR24223:SF443">
    <property type="entry name" value="MULTIDRUG-RESISTANCE LIKE PROTEIN 1, ISOFORM I"/>
    <property type="match status" value="1"/>
</dbReference>
<dbReference type="CDD" id="cd03244">
    <property type="entry name" value="ABCC_MRP_domain2"/>
    <property type="match status" value="1"/>
</dbReference>
<evidence type="ECO:0000256" key="4">
    <source>
        <dbReference type="ARBA" id="ARBA00022692"/>
    </source>
</evidence>
<evidence type="ECO:0000256" key="6">
    <source>
        <dbReference type="ARBA" id="ARBA00022741"/>
    </source>
</evidence>
<dbReference type="InterPro" id="IPR003593">
    <property type="entry name" value="AAA+_ATPase"/>
</dbReference>
<evidence type="ECO:0000256" key="1">
    <source>
        <dbReference type="ARBA" id="ARBA00004128"/>
    </source>
</evidence>
<dbReference type="FunFam" id="3.40.50.300:FF:000997">
    <property type="entry name" value="Multidrug resistance-associated protein 1"/>
    <property type="match status" value="1"/>
</dbReference>
<keyword evidence="5" id="KW-0677">Repeat</keyword>
<organism evidence="14">
    <name type="scientific">Aphanomyces invadans</name>
    <dbReference type="NCBI Taxonomy" id="157072"/>
    <lineage>
        <taxon>Eukaryota</taxon>
        <taxon>Sar</taxon>
        <taxon>Stramenopiles</taxon>
        <taxon>Oomycota</taxon>
        <taxon>Saprolegniomycetes</taxon>
        <taxon>Saprolegniales</taxon>
        <taxon>Verrucalvaceae</taxon>
        <taxon>Aphanomyces</taxon>
    </lineage>
</organism>
<sequence length="1301" mass="142259">MQDQPPAVNENVHPLDGAAVLAKATFAWASPLVALGNVRQLAPVDMWSLQDNHKVTPCVVRFNAKYSQGSRGLLRSFFSIYGFRLVVVALMQLASAACELYGPAFVLPHLIKLVGSSPMDWMQGVWLSVSLFLVQVLSSVLRVHGTFINEVIGIQFTACLRAMLFQKALNLSAVSKKHKSAGDIANIFTVDVVDVMGLPVHVNMMWICPLQIGMTLYFIHRQVGWAIWVGFGALIGILALTGLAGVCVAMADARVLAAKDNRMKLVHELFGAIQSVKFNAWEDEMSAKVIALRNKEVAEIWSFIKALLALVTSMSIAPVIVTVVVFATYAMWMDRELTVSVVFTTLALFKTLEESFAVLPVSVVGAISAFVSAGRIDHVLRLPECELSNVTTHDDDKAKATFGPDNIVVSITDGSFVWGDVRDATTPLFQHLDWTVKHGELVVVHGAVGAGKSSLCSVLLGEMTKLSGSVFVGGSIAYVAQQPWILNASIRDNILFGKPYDRAKYSKVLDACALTTDIQALPSADHTEIGLKGVNLSGGQRARVSLARACYADADVYILDAPLAAVDALVSNEIFTRCFRGLLRLKTVILVSHSPDIITSAHVDRAFLLQDGRLLEAKSTHQDRDNMSPYPSPLPAKRGFWEAPSSRQLSNDEASDSIESYPHDDLFLVTPTNRSPIRFYNSAKVFTPKTKPSSANTSGTLIVDESRADGRVSRAVVLAYLSSLGGYGAFAIVVWTTLVTETVRLACDLWLSYWGNQASSITAHHRHDVNYDYLTVYTILVLAMCVLTIAQVGIVMMFGLRGSKKMFEAMLASLVRAPMRFFDTNPIGRILNRCGDDVFQCDIEIPLAMSSILTESASAFSKILTSVFVIQWMGLLLPPLMFGYYKLGAYFLAPLRDVNRIKKITLSPLLSLVSEAVDGAVTIRAFGDRYRRRFCRMHDAAIDTYSATCFATVAVNQWYSLRIQCVSNAVVLAILLGCVVCHSNMSAGLLALVITYGLNLPVNLANLVNMWASLETSLIAPERLHEYANLEKEGSTKEIALDAVPWPTQGHIVFDRVSFQYKMHDPLVLQNVCATITGGEKVGVVGRTGAGKSSLTMALFRINELAFGQIKIDGVDTATLPLRQLRRSLAIIPQNPVLFKGSLRTNLDPLDVYSDEQLWAALHKVNLMPRITATSDAKLEQSVDENGDNFSVGERQMLCMARALLRQARIVVLDEATAAVDQTTDEMLQKIIRAEFASSTLITIAHRLGTVLDYDRILVLENGTLVQNDSPTALLADATGAFYELAVEGGYVGASQINTRH</sequence>
<evidence type="ECO:0000259" key="12">
    <source>
        <dbReference type="PROSITE" id="PS50893"/>
    </source>
</evidence>
<evidence type="ECO:0000256" key="11">
    <source>
        <dbReference type="SAM" id="Phobius"/>
    </source>
</evidence>
<name>A0A024TCY1_9STRA</name>
<feature type="transmembrane region" description="Helical" evidence="11">
    <location>
        <begin position="200"/>
        <end position="219"/>
    </location>
</feature>
<evidence type="ECO:0000256" key="2">
    <source>
        <dbReference type="ARBA" id="ARBA00009726"/>
    </source>
</evidence>
<feature type="domain" description="ABC transporter" evidence="12">
    <location>
        <begin position="409"/>
        <end position="636"/>
    </location>
</feature>
<dbReference type="InterPro" id="IPR050173">
    <property type="entry name" value="ABC_transporter_C-like"/>
</dbReference>
<dbReference type="Pfam" id="PF00005">
    <property type="entry name" value="ABC_tran"/>
    <property type="match status" value="2"/>
</dbReference>
<dbReference type="InterPro" id="IPR036640">
    <property type="entry name" value="ABC1_TM_sf"/>
</dbReference>
<keyword evidence="3" id="KW-0813">Transport</keyword>
<feature type="transmembrane region" description="Helical" evidence="11">
    <location>
        <begin position="124"/>
        <end position="143"/>
    </location>
</feature>
<dbReference type="CDD" id="cd18579">
    <property type="entry name" value="ABC_6TM_ABCC_D1"/>
    <property type="match status" value="1"/>
</dbReference>
<dbReference type="SUPFAM" id="SSF52540">
    <property type="entry name" value="P-loop containing nucleoside triphosphate hydrolases"/>
    <property type="match status" value="2"/>
</dbReference>
<feature type="region of interest" description="Disordered" evidence="10">
    <location>
        <begin position="618"/>
        <end position="637"/>
    </location>
</feature>
<feature type="domain" description="ABC transmembrane type-1" evidence="13">
    <location>
        <begin position="86"/>
        <end position="349"/>
    </location>
</feature>
<dbReference type="SMART" id="SM00382">
    <property type="entry name" value="AAA"/>
    <property type="match status" value="2"/>
</dbReference>
<feature type="transmembrane region" description="Helical" evidence="11">
    <location>
        <begin position="969"/>
        <end position="998"/>
    </location>
</feature>
<dbReference type="CDD" id="cd03250">
    <property type="entry name" value="ABCC_MRP_domain1"/>
    <property type="match status" value="1"/>
</dbReference>
<feature type="domain" description="ABC transmembrane type-1" evidence="13">
    <location>
        <begin position="721"/>
        <end position="1016"/>
    </location>
</feature>
<dbReference type="EMBL" id="KI914010">
    <property type="protein sequence ID" value="ETV91421.1"/>
    <property type="molecule type" value="Genomic_DNA"/>
</dbReference>
<dbReference type="Gene3D" id="1.20.1560.10">
    <property type="entry name" value="ABC transporter type 1, transmembrane domain"/>
    <property type="match status" value="2"/>
</dbReference>
<dbReference type="OrthoDB" id="6500128at2759"/>
<dbReference type="SUPFAM" id="SSF90123">
    <property type="entry name" value="ABC transporter transmembrane region"/>
    <property type="match status" value="2"/>
</dbReference>
<reference evidence="14" key="1">
    <citation type="submission" date="2013-12" db="EMBL/GenBank/DDBJ databases">
        <title>The Genome Sequence of Aphanomyces invadans NJM9701.</title>
        <authorList>
            <consortium name="The Broad Institute Genomics Platform"/>
            <person name="Russ C."/>
            <person name="Tyler B."/>
            <person name="van West P."/>
            <person name="Dieguez-Uribeondo J."/>
            <person name="Young S.K."/>
            <person name="Zeng Q."/>
            <person name="Gargeya S."/>
            <person name="Fitzgerald M."/>
            <person name="Abouelleil A."/>
            <person name="Alvarado L."/>
            <person name="Chapman S.B."/>
            <person name="Gainer-Dewar J."/>
            <person name="Goldberg J."/>
            <person name="Griggs A."/>
            <person name="Gujja S."/>
            <person name="Hansen M."/>
            <person name="Howarth C."/>
            <person name="Imamovic A."/>
            <person name="Ireland A."/>
            <person name="Larimer J."/>
            <person name="McCowan C."/>
            <person name="Murphy C."/>
            <person name="Pearson M."/>
            <person name="Poon T.W."/>
            <person name="Priest M."/>
            <person name="Roberts A."/>
            <person name="Saif S."/>
            <person name="Shea T."/>
            <person name="Sykes S."/>
            <person name="Wortman J."/>
            <person name="Nusbaum C."/>
            <person name="Birren B."/>
        </authorList>
    </citation>
    <scope>NUCLEOTIDE SEQUENCE [LARGE SCALE GENOMIC DNA]</scope>
    <source>
        <strain evidence="14">NJM9701</strain>
    </source>
</reference>
<dbReference type="InterPro" id="IPR011527">
    <property type="entry name" value="ABC1_TM_dom"/>
</dbReference>
<evidence type="ECO:0008006" key="15">
    <source>
        <dbReference type="Google" id="ProtNLM"/>
    </source>
</evidence>
<evidence type="ECO:0000256" key="10">
    <source>
        <dbReference type="SAM" id="MobiDB-lite"/>
    </source>
</evidence>
<evidence type="ECO:0000256" key="3">
    <source>
        <dbReference type="ARBA" id="ARBA00022448"/>
    </source>
</evidence>
<proteinExistence type="inferred from homology"/>
<evidence type="ECO:0000256" key="9">
    <source>
        <dbReference type="ARBA" id="ARBA00023136"/>
    </source>
</evidence>
<dbReference type="InterPro" id="IPR003439">
    <property type="entry name" value="ABC_transporter-like_ATP-bd"/>
</dbReference>
<evidence type="ECO:0000256" key="5">
    <source>
        <dbReference type="ARBA" id="ARBA00022737"/>
    </source>
</evidence>
<feature type="transmembrane region" description="Helical" evidence="11">
    <location>
        <begin position="225"/>
        <end position="253"/>
    </location>
</feature>